<evidence type="ECO:0000256" key="11">
    <source>
        <dbReference type="SAM" id="MobiDB-lite"/>
    </source>
</evidence>
<feature type="compositionally biased region" description="Basic and acidic residues" evidence="11">
    <location>
        <begin position="636"/>
        <end position="646"/>
    </location>
</feature>
<feature type="compositionally biased region" description="Acidic residues" evidence="11">
    <location>
        <begin position="621"/>
        <end position="635"/>
    </location>
</feature>
<dbReference type="Ensembl" id="ENSEBUT00000002091.1">
    <property type="protein sequence ID" value="ENSEBUP00000001757.1"/>
    <property type="gene ID" value="ENSEBUG00000001402.1"/>
</dbReference>
<dbReference type="GO" id="GO:0003677">
    <property type="term" value="F:DNA binding"/>
    <property type="evidence" value="ECO:0007669"/>
    <property type="project" value="UniProtKB-UniRule"/>
</dbReference>
<keyword evidence="5 9" id="KW-0238">DNA-binding</keyword>
<dbReference type="CDD" id="cd00086">
    <property type="entry name" value="homeodomain"/>
    <property type="match status" value="2"/>
</dbReference>
<dbReference type="PROSITE" id="PS50071">
    <property type="entry name" value="HOMEOBOX_2"/>
    <property type="match status" value="1"/>
</dbReference>
<dbReference type="InterPro" id="IPR024578">
    <property type="entry name" value="Homez_homeobox_dom"/>
</dbReference>
<evidence type="ECO:0000259" key="12">
    <source>
        <dbReference type="PROSITE" id="PS50071"/>
    </source>
</evidence>
<keyword evidence="7" id="KW-0804">Transcription</keyword>
<keyword evidence="4" id="KW-0805">Transcription regulation</keyword>
<feature type="region of interest" description="Disordered" evidence="11">
    <location>
        <begin position="445"/>
        <end position="475"/>
    </location>
</feature>
<evidence type="ECO:0000256" key="2">
    <source>
        <dbReference type="ARBA" id="ARBA00022553"/>
    </source>
</evidence>
<evidence type="ECO:0000256" key="5">
    <source>
        <dbReference type="ARBA" id="ARBA00023125"/>
    </source>
</evidence>
<sequence>MSSRRKASQPCLLTTQQTHRLHDVQPVVVALSQALETNGNTTWPPSKRPRESTVDECGTDGGNCTNGSDCIGEEDAQTELDPQPENLSLQVASSKPAVGLKTQNVALVPDDRNDDGKATTAEILLAHTPIMQRKGCQNMITAVDCRNADCDDSVPVNLATSQRRREDVIPPNASPESQGKLLSTTTTVKAPPNFEAPSGVFVPVAFRTYDSSLDINSHLMQAFGQFPYPTHTEMLTLALRHRTSLEIIKAWFEAQRLKNGISWTPEDVQEARRRVLVREGSIGSKSDVDNDDGGKSACNGIEEPMNLELQIIAVAPTPLMWQRWETRLEETHPAAKQSVCMQYKQWPEHQSSYEQPQWPDAAELSRLCANTGLSPQVVSKWFDDRQYKLYSHTDTIHISGDKNDGDADGSGAEQNVLSEHLIQENDENIEAIKAFPFQPEELLPSHSQTKLHSKETSPTTSVPQKGKAQLRSKKTNRFQKKTPEQLAVMKEVFLITQWPSKEEYDELELRTGLRRSDVVRWFGDTRYALKHKQLRWARCIESVLDVRSCKAKPAISKAGTAALCSYYTRRKFVKECDLDKLCERSGLGYQLVRDWFSKKRKEDNIGDDYEDCSEKGVEDESWAGDLTDNSDDWTEERELSKVEIAL</sequence>
<evidence type="ECO:0000256" key="9">
    <source>
        <dbReference type="PROSITE-ProRule" id="PRU00108"/>
    </source>
</evidence>
<dbReference type="Proteomes" id="UP000694388">
    <property type="component" value="Unplaced"/>
</dbReference>
<dbReference type="SMART" id="SM00389">
    <property type="entry name" value="HOX"/>
    <property type="match status" value="3"/>
</dbReference>
<feature type="region of interest" description="Disordered" evidence="11">
    <location>
        <begin position="39"/>
        <end position="59"/>
    </location>
</feature>
<feature type="DNA-binding region" description="Homeobox" evidence="9">
    <location>
        <begin position="474"/>
        <end position="533"/>
    </location>
</feature>
<evidence type="ECO:0000256" key="6">
    <source>
        <dbReference type="ARBA" id="ARBA00023155"/>
    </source>
</evidence>
<evidence type="ECO:0000256" key="8">
    <source>
        <dbReference type="ARBA" id="ARBA00023242"/>
    </source>
</evidence>
<dbReference type="Pfam" id="PF11569">
    <property type="entry name" value="Homez"/>
    <property type="match status" value="1"/>
</dbReference>
<evidence type="ECO:0000256" key="7">
    <source>
        <dbReference type="ARBA" id="ARBA00023163"/>
    </source>
</evidence>
<dbReference type="Gene3D" id="1.10.10.60">
    <property type="entry name" value="Homeodomain-like"/>
    <property type="match status" value="3"/>
</dbReference>
<evidence type="ECO:0000313" key="13">
    <source>
        <dbReference type="Ensembl" id="ENSEBUP00000001757.1"/>
    </source>
</evidence>
<name>A0A8C4NFJ8_EPTBU</name>
<feature type="compositionally biased region" description="Polar residues" evidence="11">
    <location>
        <begin position="445"/>
        <end position="463"/>
    </location>
</feature>
<keyword evidence="14" id="KW-1185">Reference proteome</keyword>
<keyword evidence="2" id="KW-0597">Phosphoprotein</keyword>
<dbReference type="GO" id="GO:0005634">
    <property type="term" value="C:nucleus"/>
    <property type="evidence" value="ECO:0007669"/>
    <property type="project" value="UniProtKB-SubCell"/>
</dbReference>
<keyword evidence="8 9" id="KW-0539">Nucleus</keyword>
<feature type="domain" description="Homeobox" evidence="12">
    <location>
        <begin position="472"/>
        <end position="532"/>
    </location>
</feature>
<evidence type="ECO:0000256" key="4">
    <source>
        <dbReference type="ARBA" id="ARBA00023015"/>
    </source>
</evidence>
<dbReference type="SUPFAM" id="SSF46689">
    <property type="entry name" value="Homeodomain-like"/>
    <property type="match status" value="3"/>
</dbReference>
<keyword evidence="3" id="KW-0677">Repeat</keyword>
<dbReference type="GeneTree" id="ENSGT00950000182893"/>
<dbReference type="GO" id="GO:0000981">
    <property type="term" value="F:DNA-binding transcription factor activity, RNA polymerase II-specific"/>
    <property type="evidence" value="ECO:0007669"/>
    <property type="project" value="TreeGrafter"/>
</dbReference>
<evidence type="ECO:0000256" key="3">
    <source>
        <dbReference type="ARBA" id="ARBA00022737"/>
    </source>
</evidence>
<dbReference type="Pfam" id="PF00046">
    <property type="entry name" value="Homeodomain"/>
    <property type="match status" value="1"/>
</dbReference>
<dbReference type="InterPro" id="IPR009057">
    <property type="entry name" value="Homeodomain-like_sf"/>
</dbReference>
<dbReference type="AlphaFoldDB" id="A0A8C4NFJ8"/>
<keyword evidence="6 9" id="KW-0371">Homeobox</keyword>
<reference evidence="13" key="1">
    <citation type="submission" date="2025-08" db="UniProtKB">
        <authorList>
            <consortium name="Ensembl"/>
        </authorList>
    </citation>
    <scope>IDENTIFICATION</scope>
</reference>
<reference evidence="13" key="2">
    <citation type="submission" date="2025-09" db="UniProtKB">
        <authorList>
            <consortium name="Ensembl"/>
        </authorList>
    </citation>
    <scope>IDENTIFICATION</scope>
</reference>
<evidence type="ECO:0000256" key="1">
    <source>
        <dbReference type="ARBA" id="ARBA00004123"/>
    </source>
</evidence>
<proteinExistence type="predicted"/>
<feature type="region of interest" description="Disordered" evidence="11">
    <location>
        <begin position="621"/>
        <end position="646"/>
    </location>
</feature>
<evidence type="ECO:0000256" key="10">
    <source>
        <dbReference type="RuleBase" id="RU000682"/>
    </source>
</evidence>
<evidence type="ECO:0000313" key="14">
    <source>
        <dbReference type="Proteomes" id="UP000694388"/>
    </source>
</evidence>
<organism evidence="13 14">
    <name type="scientific">Eptatretus burgeri</name>
    <name type="common">Inshore hagfish</name>
    <dbReference type="NCBI Taxonomy" id="7764"/>
    <lineage>
        <taxon>Eukaryota</taxon>
        <taxon>Metazoa</taxon>
        <taxon>Chordata</taxon>
        <taxon>Craniata</taxon>
        <taxon>Vertebrata</taxon>
        <taxon>Cyclostomata</taxon>
        <taxon>Myxini</taxon>
        <taxon>Myxiniformes</taxon>
        <taxon>Myxinidae</taxon>
        <taxon>Eptatretinae</taxon>
        <taxon>Eptatretus</taxon>
    </lineage>
</organism>
<accession>A0A8C4NFJ8</accession>
<protein>
    <recommendedName>
        <fullName evidence="12">Homeobox domain-containing protein</fullName>
    </recommendedName>
</protein>
<dbReference type="InterPro" id="IPR001356">
    <property type="entry name" value="HD"/>
</dbReference>
<comment type="subcellular location">
    <subcellularLocation>
        <location evidence="1 9 10">Nucleus</location>
    </subcellularLocation>
</comment>
<dbReference type="PANTHER" id="PTHR15467:SF7">
    <property type="entry name" value="HOMEOBOX AND LEUCINE ZIPPER PROTEIN HOMEZ"/>
    <property type="match status" value="1"/>
</dbReference>
<dbReference type="PANTHER" id="PTHR15467">
    <property type="entry name" value="ZINC-FINGERS AND HOMEOBOXES RELATED"/>
    <property type="match status" value="1"/>
</dbReference>